<organism evidence="2 3">
    <name type="scientific">Arthrobacter hankyongi</name>
    <dbReference type="NCBI Taxonomy" id="2904801"/>
    <lineage>
        <taxon>Bacteria</taxon>
        <taxon>Bacillati</taxon>
        <taxon>Actinomycetota</taxon>
        <taxon>Actinomycetes</taxon>
        <taxon>Micrococcales</taxon>
        <taxon>Micrococcaceae</taxon>
        <taxon>Arthrobacter</taxon>
    </lineage>
</organism>
<evidence type="ECO:0000313" key="2">
    <source>
        <dbReference type="EMBL" id="MCG2623002.1"/>
    </source>
</evidence>
<evidence type="ECO:0000313" key="3">
    <source>
        <dbReference type="Proteomes" id="UP001165368"/>
    </source>
</evidence>
<dbReference type="InterPro" id="IPR018306">
    <property type="entry name" value="Phage_T5_Orf172_DNA-bd"/>
</dbReference>
<dbReference type="Pfam" id="PF10544">
    <property type="entry name" value="T5orf172"/>
    <property type="match status" value="1"/>
</dbReference>
<dbReference type="Proteomes" id="UP001165368">
    <property type="component" value="Unassembled WGS sequence"/>
</dbReference>
<gene>
    <name evidence="2" type="ORF">LVY72_13955</name>
</gene>
<evidence type="ECO:0000259" key="1">
    <source>
        <dbReference type="Pfam" id="PF10544"/>
    </source>
</evidence>
<sequence>MGQADIGGVSSRYRFEGVPLTPKLMASLARSVLDEPVFRRRALEKVQEYHLARGGAPAKTAFTLLVRKAVIFLARAQLIEPAGVHGWWRWRERPGVPASLKPAFAPGTEPAGELEVASVDVAGEETNEGEGSGCVYVYYFPSYKELAGLRKEARWPVKVGMTSARDSRVRVANQQGTAMPEAPVVAYAWLTDTPRKLEQTLHAILSLRGLQLADAPGAEWFLSSPNEVKAIVDWLLGPGPRR</sequence>
<dbReference type="EMBL" id="JAKLTQ010000010">
    <property type="protein sequence ID" value="MCG2623002.1"/>
    <property type="molecule type" value="Genomic_DNA"/>
</dbReference>
<name>A0ABS9L948_9MICC</name>
<comment type="caution">
    <text evidence="2">The sequence shown here is derived from an EMBL/GenBank/DDBJ whole genome shotgun (WGS) entry which is preliminary data.</text>
</comment>
<feature type="domain" description="Bacteriophage T5 Orf172 DNA-binding" evidence="1">
    <location>
        <begin position="133"/>
        <end position="235"/>
    </location>
</feature>
<accession>A0ABS9L948</accession>
<reference evidence="2" key="1">
    <citation type="submission" date="2022-01" db="EMBL/GenBank/DDBJ databases">
        <authorList>
            <person name="Jo J.-H."/>
            <person name="Im W.-T."/>
        </authorList>
    </citation>
    <scope>NUCLEOTIDE SEQUENCE</scope>
    <source>
        <strain evidence="2">I2-34</strain>
    </source>
</reference>
<proteinExistence type="predicted"/>
<dbReference type="RefSeq" id="WP_237821877.1">
    <property type="nucleotide sequence ID" value="NZ_JAKLTQ010000010.1"/>
</dbReference>
<protein>
    <submittedName>
        <fullName evidence="2">GIY-YIG nuclease family protein</fullName>
    </submittedName>
</protein>
<keyword evidence="3" id="KW-1185">Reference proteome</keyword>